<protein>
    <submittedName>
        <fullName evidence="1">Uncharacterized protein</fullName>
    </submittedName>
</protein>
<accession>A0AAE9LA35</accession>
<evidence type="ECO:0000313" key="2">
    <source>
        <dbReference type="Proteomes" id="UP001055784"/>
    </source>
</evidence>
<gene>
    <name evidence="1" type="ORF">MF626_001634</name>
</gene>
<name>A0AAE9LA35_PAEPO</name>
<dbReference type="EMBL" id="CP097770">
    <property type="protein sequence ID" value="URJ52137.1"/>
    <property type="molecule type" value="Genomic_DNA"/>
</dbReference>
<proteinExistence type="predicted"/>
<dbReference type="RefSeq" id="WP_250261494.1">
    <property type="nucleotide sequence ID" value="NZ_CP097770.1"/>
</dbReference>
<evidence type="ECO:0000313" key="1">
    <source>
        <dbReference type="EMBL" id="URJ52137.1"/>
    </source>
</evidence>
<organism evidence="1 2">
    <name type="scientific">Paenibacillus polymyxa</name>
    <name type="common">Bacillus polymyxa</name>
    <dbReference type="NCBI Taxonomy" id="1406"/>
    <lineage>
        <taxon>Bacteria</taxon>
        <taxon>Bacillati</taxon>
        <taxon>Bacillota</taxon>
        <taxon>Bacilli</taxon>
        <taxon>Bacillales</taxon>
        <taxon>Paenibacillaceae</taxon>
        <taxon>Paenibacillus</taxon>
    </lineage>
</organism>
<sequence length="102" mass="11044">MCAYHMIQGMELAKSYFYKAFGPFNTMKHHISIQGVISGTIPGRIFLSNNGDNAVLSNPQGIFLGGSPDNKAFLKEINMLLQEILLPQLASKGEISGTGEAL</sequence>
<dbReference type="Proteomes" id="UP001055784">
    <property type="component" value="Chromosome"/>
</dbReference>
<dbReference type="AlphaFoldDB" id="A0AAE9LA35"/>
<reference evidence="1" key="1">
    <citation type="submission" date="2022-11" db="EMBL/GenBank/DDBJ databases">
        <authorList>
            <person name="Vasilchenko N.G."/>
            <person name="Prazdnova E.V."/>
            <person name="Gorovtsov A.V."/>
            <person name="Chistyakov V.A."/>
            <person name="Pak M.L."/>
        </authorList>
    </citation>
    <scope>NUCLEOTIDE SEQUENCE</scope>
    <source>
        <strain evidence="1">R 4.5</strain>
    </source>
</reference>